<dbReference type="Proteomes" id="UP000663722">
    <property type="component" value="Chromosome"/>
</dbReference>
<dbReference type="InterPro" id="IPR010221">
    <property type="entry name" value="VCBS_dom"/>
</dbReference>
<dbReference type="GO" id="GO:0005911">
    <property type="term" value="C:cell-cell junction"/>
    <property type="evidence" value="ECO:0007669"/>
    <property type="project" value="TreeGrafter"/>
</dbReference>
<dbReference type="Gene3D" id="2.60.40.2810">
    <property type="match status" value="5"/>
</dbReference>
<dbReference type="GO" id="GO:0005509">
    <property type="term" value="F:calcium ion binding"/>
    <property type="evidence" value="ECO:0007669"/>
    <property type="project" value="InterPro"/>
</dbReference>
<evidence type="ECO:0000259" key="9">
    <source>
        <dbReference type="PROSITE" id="PS50222"/>
    </source>
</evidence>
<organism evidence="11 12">
    <name type="scientific">Desulfonema magnum</name>
    <dbReference type="NCBI Taxonomy" id="45655"/>
    <lineage>
        <taxon>Bacteria</taxon>
        <taxon>Pseudomonadati</taxon>
        <taxon>Thermodesulfobacteriota</taxon>
        <taxon>Desulfobacteria</taxon>
        <taxon>Desulfobacterales</taxon>
        <taxon>Desulfococcaceae</taxon>
        <taxon>Desulfonema</taxon>
    </lineage>
</organism>
<evidence type="ECO:0000256" key="6">
    <source>
        <dbReference type="ARBA" id="ARBA00022989"/>
    </source>
</evidence>
<dbReference type="PROSITE" id="PS50268">
    <property type="entry name" value="CADHERIN_2"/>
    <property type="match status" value="1"/>
</dbReference>
<evidence type="ECO:0000256" key="4">
    <source>
        <dbReference type="ARBA" id="ARBA00022837"/>
    </source>
</evidence>
<dbReference type="InterPro" id="IPR050971">
    <property type="entry name" value="Cadherin-domain_protein"/>
</dbReference>
<dbReference type="PROSITE" id="PS50222">
    <property type="entry name" value="EF_HAND_2"/>
    <property type="match status" value="1"/>
</dbReference>
<dbReference type="CDD" id="cd14256">
    <property type="entry name" value="Dockerin_I"/>
    <property type="match status" value="1"/>
</dbReference>
<dbReference type="CDD" id="cd11304">
    <property type="entry name" value="Cadherin_repeat"/>
    <property type="match status" value="1"/>
</dbReference>
<accession>A0A975BL72</accession>
<dbReference type="InterPro" id="IPR036439">
    <property type="entry name" value="Dockerin_dom_sf"/>
</dbReference>
<feature type="region of interest" description="Disordered" evidence="8">
    <location>
        <begin position="1251"/>
        <end position="1330"/>
    </location>
</feature>
<evidence type="ECO:0000256" key="2">
    <source>
        <dbReference type="ARBA" id="ARBA00022692"/>
    </source>
</evidence>
<name>A0A975BL72_9BACT</name>
<proteinExistence type="predicted"/>
<dbReference type="Gene3D" id="2.60.40.3440">
    <property type="match status" value="6"/>
</dbReference>
<dbReference type="PROSITE" id="PS00018">
    <property type="entry name" value="EF_HAND_1"/>
    <property type="match status" value="1"/>
</dbReference>
<keyword evidence="7" id="KW-0472">Membrane</keyword>
<feature type="domain" description="Cadherin" evidence="10">
    <location>
        <begin position="90"/>
        <end position="152"/>
    </location>
</feature>
<dbReference type="SUPFAM" id="SSF63446">
    <property type="entry name" value="Type I dockerin domain"/>
    <property type="match status" value="1"/>
</dbReference>
<dbReference type="GO" id="GO:0016020">
    <property type="term" value="C:membrane"/>
    <property type="evidence" value="ECO:0007669"/>
    <property type="project" value="UniProtKB-SubCell"/>
</dbReference>
<dbReference type="EMBL" id="CP061800">
    <property type="protein sequence ID" value="QTA87458.1"/>
    <property type="molecule type" value="Genomic_DNA"/>
</dbReference>
<dbReference type="InterPro" id="IPR002126">
    <property type="entry name" value="Cadherin-like_dom"/>
</dbReference>
<evidence type="ECO:0000313" key="11">
    <source>
        <dbReference type="EMBL" id="QTA87458.1"/>
    </source>
</evidence>
<dbReference type="PANTHER" id="PTHR24025">
    <property type="entry name" value="DESMOGLEIN FAMILY MEMBER"/>
    <property type="match status" value="1"/>
</dbReference>
<evidence type="ECO:0000313" key="12">
    <source>
        <dbReference type="Proteomes" id="UP000663722"/>
    </source>
</evidence>
<evidence type="ECO:0000256" key="7">
    <source>
        <dbReference type="ARBA" id="ARBA00023136"/>
    </source>
</evidence>
<dbReference type="NCBIfam" id="NF012211">
    <property type="entry name" value="tand_rpt_95"/>
    <property type="match status" value="11"/>
</dbReference>
<evidence type="ECO:0000256" key="5">
    <source>
        <dbReference type="ARBA" id="ARBA00022889"/>
    </source>
</evidence>
<feature type="domain" description="EF-hand" evidence="9">
    <location>
        <begin position="1377"/>
        <end position="1404"/>
    </location>
</feature>
<sequence>MYFNFFNNGGKKMLESLFTKGLTCFSDFARIWLLLILLAVLPGAADSDVVYAGNTGEDCLFDLDNTSVDENHPAGTAVGIFSYMGIAMPTYSLSPDAENTDNGAFTIDGNMLGTAETFDFESRSKYTIQVLADGCEKEFAITVTDVNESPEITQGESVTVEMDEDSSPTGFDLTLNASDPDENDVLTWTIAADAENGTAEVSGTGDSQEVIYIPDSGYNGTDSFVVQISDGELTDLITVNVIIGAQNDPPEIAQGDSVTVTMDENSSPTALSLSLNASDPDDDILTWSIGTDAENGAATASGTGDSQEISYVPDSGYNGTDSFVVQVSDGELTDSVTVNVIIGNGQVIITNAPPEIAEGNAVTVTMDEDGYPTRFSLTLNAADPDQDFLTWNISSVPLNGVAEASGTGNSQAVSYTPKAGYNGTDNFVVQVSDGELTDSITVNVSIQAQNDLPVIAEGDAVTVTMDEDGFPTAFALTLNAADPDGDTLTWSVIAPAENGMADVGGTGYANAVSYVPDPGFSGTDRFTVQVSDGELSDSVIVNVSIGAQNDPPEIAEGDAVTVTMDEDGFPDAFALTLNAADPDGDTLTWSVIAPAENGMADVGGTGYANAVSYVPDPGFSGSDRFTVQVSDGELSDSVIVNVSISAQNDPPEIAEGDAVTVTMDEDGFPTAFALTLNAADPDGDTLAWSVIAPAENGMADVGGTGYANAVSYVPDPGFSGTDRFTVQVSDGELSDSVIVNVSISAQNDPPEIAEGDAVTVTMDEDGFPDAFALTLNAADPDGDTLTWSVIAPAENGMADVGGTGYANAVSYVPDPGFSGSDRFTVQVSDGELSDSVIVNVSIGAQNDPPEIAEGDAVTVTMDEDGFPDAFALTLNAADPDGDTLAWSVIAPAENGMADVGGTGYANAVSYVPDPGFSGSDRFTVQVSDGELTDTIVVNVNVRIKFEGECATLCEESGEACVTVFMDEDASPTPFDLTLNASDSDNDILTWSISTPAGNGTAHADGTGYTKDISYAPDSNFNGTDRFEIQVSDGWLTDSVVVYVCIAPRDDPPVIVQGNAVTISMDENGFPTDFDLTLNASDPDGDVLTWRVVSPADHGTAHAEGEGNSQSVSYIPAPGYIGTDSFVVQVSDGESNDSITVNVEINATVEGDCDILCEQEENACAAVYMDEDSFPTAFDLSLKASDPDGDILTWTISSPASNGTAHVSGTGYAKDISYIPDADYNGTDRFEIQVSDGWLTDSVIIYVCIRPHDENSDNGSNKASDDDSNENSDDDSDRASDDDSNENSDDDSDKASDDDSNENSDDDSDRASDDDSDKAPDNDSEIPLSADSTAFITEEDKNTTDVIFGDIDNNETVDVRDAVLGLQILAGITPTHPVFITADVNGDGRIGTEEVIHILQFISDLQ</sequence>
<evidence type="ECO:0000259" key="10">
    <source>
        <dbReference type="PROSITE" id="PS50268"/>
    </source>
</evidence>
<dbReference type="Pfam" id="PF17963">
    <property type="entry name" value="Big_9"/>
    <property type="match status" value="11"/>
</dbReference>
<dbReference type="NCBIfam" id="TIGR01965">
    <property type="entry name" value="VCBS_repeat"/>
    <property type="match status" value="1"/>
</dbReference>
<dbReference type="PANTHER" id="PTHR24025:SF23">
    <property type="entry name" value="NEURAL-CADHERIN"/>
    <property type="match status" value="1"/>
</dbReference>
<dbReference type="InterPro" id="IPR015919">
    <property type="entry name" value="Cadherin-like_sf"/>
</dbReference>
<reference evidence="11" key="1">
    <citation type="journal article" date="2021" name="Microb. Physiol.">
        <title>Proteogenomic Insights into the Physiology of Marine, Sulfate-Reducing, Filamentous Desulfonema limicola and Desulfonema magnum.</title>
        <authorList>
            <person name="Schnaars V."/>
            <person name="Wohlbrand L."/>
            <person name="Scheve S."/>
            <person name="Hinrichs C."/>
            <person name="Reinhardt R."/>
            <person name="Rabus R."/>
        </authorList>
    </citation>
    <scope>NUCLEOTIDE SEQUENCE</scope>
    <source>
        <strain evidence="11">4be13</strain>
    </source>
</reference>
<gene>
    <name evidence="11" type="ORF">dnm_034920</name>
</gene>
<keyword evidence="2" id="KW-0812">Transmembrane</keyword>
<dbReference type="SUPFAM" id="SSF49313">
    <property type="entry name" value="Cadherin-like"/>
    <property type="match status" value="1"/>
</dbReference>
<dbReference type="KEGG" id="dmm:dnm_034920"/>
<evidence type="ECO:0000256" key="8">
    <source>
        <dbReference type="SAM" id="MobiDB-lite"/>
    </source>
</evidence>
<comment type="subcellular location">
    <subcellularLocation>
        <location evidence="1">Membrane</location>
    </subcellularLocation>
</comment>
<evidence type="ECO:0000256" key="1">
    <source>
        <dbReference type="ARBA" id="ARBA00004370"/>
    </source>
</evidence>
<keyword evidence="4" id="KW-0106">Calcium</keyword>
<dbReference type="InterPro" id="IPR018247">
    <property type="entry name" value="EF_Hand_1_Ca_BS"/>
</dbReference>
<keyword evidence="6" id="KW-1133">Transmembrane helix</keyword>
<dbReference type="Gene3D" id="1.10.1330.10">
    <property type="entry name" value="Dockerin domain"/>
    <property type="match status" value="1"/>
</dbReference>
<feature type="compositionally biased region" description="Basic and acidic residues" evidence="8">
    <location>
        <begin position="1308"/>
        <end position="1320"/>
    </location>
</feature>
<protein>
    <submittedName>
        <fullName evidence="11">Immunoglobulin domain-containing protein</fullName>
    </submittedName>
</protein>
<feature type="compositionally biased region" description="Acidic residues" evidence="8">
    <location>
        <begin position="1265"/>
        <end position="1307"/>
    </location>
</feature>
<dbReference type="GO" id="GO:0007156">
    <property type="term" value="P:homophilic cell adhesion via plasma membrane adhesion molecules"/>
    <property type="evidence" value="ECO:0007669"/>
    <property type="project" value="InterPro"/>
</dbReference>
<evidence type="ECO:0000256" key="3">
    <source>
        <dbReference type="ARBA" id="ARBA00022737"/>
    </source>
</evidence>
<keyword evidence="12" id="KW-1185">Reference proteome</keyword>
<dbReference type="InterPro" id="IPR002048">
    <property type="entry name" value="EF_hand_dom"/>
</dbReference>
<keyword evidence="5" id="KW-0130">Cell adhesion</keyword>
<keyword evidence="3" id="KW-0677">Repeat</keyword>
<dbReference type="GO" id="GO:0000272">
    <property type="term" value="P:polysaccharide catabolic process"/>
    <property type="evidence" value="ECO:0007669"/>
    <property type="project" value="InterPro"/>
</dbReference>